<dbReference type="GO" id="GO:0007234">
    <property type="term" value="P:osmosensory signaling via phosphorelay pathway"/>
    <property type="evidence" value="ECO:0007669"/>
    <property type="project" value="TreeGrafter"/>
</dbReference>
<dbReference type="InterPro" id="IPR050351">
    <property type="entry name" value="BphY/WalK/GraS-like"/>
</dbReference>
<dbReference type="Pfam" id="PF02518">
    <property type="entry name" value="HATPase_c"/>
    <property type="match status" value="1"/>
</dbReference>
<sequence>MKPPGRALFSWVQRLSLTRKVVGLTLLLGTGVWLGFDYQMTRDLEGVFLETVKEDLEGQALRDRYAFNQRLEHHNRAARLIASQMRFTEYVAKVDWSERHGPPLIHREPPPWMPERSILEAFYDIRFAILLNARGNAREVFSPLPAPPPEPLLSASALLEKLAPDQSHLIEIGQTPYTVAVEPFDMGGHTGTLLFASPIDNKFLRRVAHGAGPDTYLALIGDQPRRVIASNAPDFVSPGTEMSQLQSEFLVTTKSFSDYGATDLDAQLSSLLTRSAIEQQMNSVLSKAQHKRIWLTAALLLPFILLTYAVARQMRELAAKVDEMAVLTLGRNAFSPLRGDELSGLMARFQTFSTALAAARHALKNEVRTRLRFKRTAIKNKERARHSRHLQAVTNAMQVGVIVKESTGTTPANATMRDFIRECGDIDAFLVGTETESTVLHLEDADGRERMFHVRRPANGEEQTLLVRDITREVQIDRERRLFAFMPAESPNPILRVDSSGRLEYANRASEPLLAKWNLGVNGELPGSLQDELQRAMRNSGSGTFEIGVTERCYQFFVARIEDSDFVYLYGNDVTEHKWAEASINSLNDQLAKHVVELLRTNRDLEAFSYSVSHDLKGPLRTIDGFSHILLEEHAAELSESAKSDLQRIRTAVAHMNGLMEGLLKLSRVSRAEPQIEEIDLSAIARETGVLLQQMKPDQSVEFVVEEGLTAAADGNLLQVVMENLLGNAWKFTSGRALARIHFGVKEVAGETAFYVRDNGAGFRMAHADRLFIAFERLHAEREFSGHGIGLATVSRIIERHGGRIWAEAEPDRGATFYFTFPSRDNCGRSASG</sequence>
<evidence type="ECO:0000313" key="8">
    <source>
        <dbReference type="Proteomes" id="UP000199648"/>
    </source>
</evidence>
<dbReference type="InterPro" id="IPR005467">
    <property type="entry name" value="His_kinase_dom"/>
</dbReference>
<dbReference type="STRING" id="415747.SAMN03097708_02248"/>
<dbReference type="EMBL" id="FMWD01000006">
    <property type="protein sequence ID" value="SCZ62036.1"/>
    <property type="molecule type" value="Genomic_DNA"/>
</dbReference>
<proteinExistence type="predicted"/>
<dbReference type="InterPro" id="IPR003661">
    <property type="entry name" value="HisK_dim/P_dom"/>
</dbReference>
<dbReference type="PRINTS" id="PR00344">
    <property type="entry name" value="BCTRLSENSOR"/>
</dbReference>
<evidence type="ECO:0000256" key="3">
    <source>
        <dbReference type="ARBA" id="ARBA00022553"/>
    </source>
</evidence>
<dbReference type="InterPro" id="IPR036097">
    <property type="entry name" value="HisK_dim/P_sf"/>
</dbReference>
<evidence type="ECO:0000256" key="2">
    <source>
        <dbReference type="ARBA" id="ARBA00012438"/>
    </source>
</evidence>
<keyword evidence="4" id="KW-0808">Transferase</keyword>
<dbReference type="SUPFAM" id="SSF55874">
    <property type="entry name" value="ATPase domain of HSP90 chaperone/DNA topoisomerase II/histidine kinase"/>
    <property type="match status" value="1"/>
</dbReference>
<dbReference type="GO" id="GO:0000156">
    <property type="term" value="F:phosphorelay response regulator activity"/>
    <property type="evidence" value="ECO:0007669"/>
    <property type="project" value="TreeGrafter"/>
</dbReference>
<dbReference type="PANTHER" id="PTHR42878:SF15">
    <property type="entry name" value="BACTERIOPHYTOCHROME"/>
    <property type="match status" value="1"/>
</dbReference>
<dbReference type="Pfam" id="PF00512">
    <property type="entry name" value="HisKA"/>
    <property type="match status" value="1"/>
</dbReference>
<dbReference type="InterPro" id="IPR036890">
    <property type="entry name" value="HATPase_C_sf"/>
</dbReference>
<comment type="catalytic activity">
    <reaction evidence="1">
        <text>ATP + protein L-histidine = ADP + protein N-phospho-L-histidine.</text>
        <dbReference type="EC" id="2.7.13.3"/>
    </reaction>
</comment>
<dbReference type="Proteomes" id="UP000199648">
    <property type="component" value="Unassembled WGS sequence"/>
</dbReference>
<dbReference type="GO" id="GO:0030295">
    <property type="term" value="F:protein kinase activator activity"/>
    <property type="evidence" value="ECO:0007669"/>
    <property type="project" value="TreeGrafter"/>
</dbReference>
<dbReference type="RefSeq" id="WP_092996908.1">
    <property type="nucleotide sequence ID" value="NZ_FMWD01000006.1"/>
</dbReference>
<evidence type="ECO:0000256" key="1">
    <source>
        <dbReference type="ARBA" id="ARBA00000085"/>
    </source>
</evidence>
<reference evidence="7 8" key="1">
    <citation type="submission" date="2016-10" db="EMBL/GenBank/DDBJ databases">
        <authorList>
            <person name="de Groot N.N."/>
        </authorList>
    </citation>
    <scope>NUCLEOTIDE SEQUENCE [LARGE SCALE GENOMIC DNA]</scope>
    <source>
        <strain evidence="7 8">HLD2</strain>
    </source>
</reference>
<accession>A0A1G5QKA7</accession>
<organism evidence="7 8">
    <name type="scientific">Thiohalomonas denitrificans</name>
    <dbReference type="NCBI Taxonomy" id="415747"/>
    <lineage>
        <taxon>Bacteria</taxon>
        <taxon>Pseudomonadati</taxon>
        <taxon>Pseudomonadota</taxon>
        <taxon>Gammaproteobacteria</taxon>
        <taxon>Thiohalomonadales</taxon>
        <taxon>Thiohalomonadaceae</taxon>
        <taxon>Thiohalomonas</taxon>
    </lineage>
</organism>
<dbReference type="InterPro" id="IPR003594">
    <property type="entry name" value="HATPase_dom"/>
</dbReference>
<name>A0A1G5QKA7_9GAMM</name>
<dbReference type="SMART" id="SM00387">
    <property type="entry name" value="HATPase_c"/>
    <property type="match status" value="1"/>
</dbReference>
<evidence type="ECO:0000313" key="7">
    <source>
        <dbReference type="EMBL" id="SCZ62036.1"/>
    </source>
</evidence>
<gene>
    <name evidence="7" type="ORF">SAMN03097708_02248</name>
</gene>
<protein>
    <recommendedName>
        <fullName evidence="2">histidine kinase</fullName>
        <ecNumber evidence="2">2.7.13.3</ecNumber>
    </recommendedName>
</protein>
<evidence type="ECO:0000256" key="5">
    <source>
        <dbReference type="ARBA" id="ARBA00022777"/>
    </source>
</evidence>
<evidence type="ECO:0000256" key="4">
    <source>
        <dbReference type="ARBA" id="ARBA00022679"/>
    </source>
</evidence>
<dbReference type="SMART" id="SM00388">
    <property type="entry name" value="HisKA"/>
    <property type="match status" value="1"/>
</dbReference>
<dbReference type="Gene3D" id="3.30.565.10">
    <property type="entry name" value="Histidine kinase-like ATPase, C-terminal domain"/>
    <property type="match status" value="1"/>
</dbReference>
<keyword evidence="5 7" id="KW-0418">Kinase</keyword>
<dbReference type="GO" id="GO:0000155">
    <property type="term" value="F:phosphorelay sensor kinase activity"/>
    <property type="evidence" value="ECO:0007669"/>
    <property type="project" value="InterPro"/>
</dbReference>
<dbReference type="GO" id="GO:0005886">
    <property type="term" value="C:plasma membrane"/>
    <property type="evidence" value="ECO:0007669"/>
    <property type="project" value="UniProtKB-ARBA"/>
</dbReference>
<keyword evidence="3" id="KW-0597">Phosphoprotein</keyword>
<dbReference type="AlphaFoldDB" id="A0A1G5QKA7"/>
<dbReference type="PROSITE" id="PS50109">
    <property type="entry name" value="HIS_KIN"/>
    <property type="match status" value="1"/>
</dbReference>
<dbReference type="OrthoDB" id="7051794at2"/>
<dbReference type="SUPFAM" id="SSF47384">
    <property type="entry name" value="Homodimeric domain of signal transducing histidine kinase"/>
    <property type="match status" value="1"/>
</dbReference>
<keyword evidence="8" id="KW-1185">Reference proteome</keyword>
<dbReference type="EC" id="2.7.13.3" evidence="2"/>
<dbReference type="CDD" id="cd00082">
    <property type="entry name" value="HisKA"/>
    <property type="match status" value="1"/>
</dbReference>
<dbReference type="Gene3D" id="1.10.287.130">
    <property type="match status" value="1"/>
</dbReference>
<dbReference type="InterPro" id="IPR004358">
    <property type="entry name" value="Sig_transdc_His_kin-like_C"/>
</dbReference>
<feature type="domain" description="Histidine kinase" evidence="6">
    <location>
        <begin position="611"/>
        <end position="825"/>
    </location>
</feature>
<dbReference type="PANTHER" id="PTHR42878">
    <property type="entry name" value="TWO-COMPONENT HISTIDINE KINASE"/>
    <property type="match status" value="1"/>
</dbReference>
<evidence type="ECO:0000259" key="6">
    <source>
        <dbReference type="PROSITE" id="PS50109"/>
    </source>
</evidence>
<dbReference type="FunFam" id="3.30.565.10:FF:000006">
    <property type="entry name" value="Sensor histidine kinase WalK"/>
    <property type="match status" value="1"/>
</dbReference>